<gene>
    <name evidence="2" type="primary">RvY_11410-1</name>
    <name evidence="2" type="synonym">RvY_11410.1</name>
    <name evidence="2" type="ORF">RvY_11410</name>
</gene>
<comment type="caution">
    <text evidence="2">The sequence shown here is derived from an EMBL/GenBank/DDBJ whole genome shotgun (WGS) entry which is preliminary data.</text>
</comment>
<dbReference type="PANTHER" id="PTHR47027">
    <property type="entry name" value="REVERSE TRANSCRIPTASE DOMAIN-CONTAINING PROTEIN"/>
    <property type="match status" value="1"/>
</dbReference>
<sequence length="228" mass="25138">MAPPIRIFIKLVCGRIISYLPHAAHQFGFTTGKSCSEGLRTYAAAVETTLSKNNYCIAVFLDLKAVFDTVNHGALLTLLDLSMTPSPLFRIIKHLYRGTLQNFERCKARGPSVGGALHFYLSMLHLYVSAGRQAEITLGGRPGLLLLYADDIVILSISAEHAQLTINRVCEYIKTLNLSLNVPKCAVMHISKTKTRLQSPPSLFIEQTEVEKVTQIKYLGATINSSNS</sequence>
<dbReference type="PANTHER" id="PTHR47027:SF20">
    <property type="entry name" value="REVERSE TRANSCRIPTASE-LIKE PROTEIN WITH RNA-DIRECTED DNA POLYMERASE DOMAIN"/>
    <property type="match status" value="1"/>
</dbReference>
<accession>A0A1D1VKD4</accession>
<evidence type="ECO:0000313" key="3">
    <source>
        <dbReference type="Proteomes" id="UP000186922"/>
    </source>
</evidence>
<dbReference type="OrthoDB" id="1421278at2759"/>
<organism evidence="2 3">
    <name type="scientific">Ramazzottius varieornatus</name>
    <name type="common">Water bear</name>
    <name type="synonym">Tardigrade</name>
    <dbReference type="NCBI Taxonomy" id="947166"/>
    <lineage>
        <taxon>Eukaryota</taxon>
        <taxon>Metazoa</taxon>
        <taxon>Ecdysozoa</taxon>
        <taxon>Tardigrada</taxon>
        <taxon>Eutardigrada</taxon>
        <taxon>Parachela</taxon>
        <taxon>Hypsibioidea</taxon>
        <taxon>Ramazzottiidae</taxon>
        <taxon>Ramazzottius</taxon>
    </lineage>
</organism>
<name>A0A1D1VKD4_RAMVA</name>
<reference evidence="2 3" key="1">
    <citation type="journal article" date="2016" name="Nat. Commun.">
        <title>Extremotolerant tardigrade genome and improved radiotolerance of human cultured cells by tardigrade-unique protein.</title>
        <authorList>
            <person name="Hashimoto T."/>
            <person name="Horikawa D.D."/>
            <person name="Saito Y."/>
            <person name="Kuwahara H."/>
            <person name="Kozuka-Hata H."/>
            <person name="Shin-I T."/>
            <person name="Minakuchi Y."/>
            <person name="Ohishi K."/>
            <person name="Motoyama A."/>
            <person name="Aizu T."/>
            <person name="Enomoto A."/>
            <person name="Kondo K."/>
            <person name="Tanaka S."/>
            <person name="Hara Y."/>
            <person name="Koshikawa S."/>
            <person name="Sagara H."/>
            <person name="Miura T."/>
            <person name="Yokobori S."/>
            <person name="Miyagawa K."/>
            <person name="Suzuki Y."/>
            <person name="Kubo T."/>
            <person name="Oyama M."/>
            <person name="Kohara Y."/>
            <person name="Fujiyama A."/>
            <person name="Arakawa K."/>
            <person name="Katayama T."/>
            <person name="Toyoda A."/>
            <person name="Kunieda T."/>
        </authorList>
    </citation>
    <scope>NUCLEOTIDE SEQUENCE [LARGE SCALE GENOMIC DNA]</scope>
    <source>
        <strain evidence="2 3">YOKOZUNA-1</strain>
    </source>
</reference>
<evidence type="ECO:0000313" key="2">
    <source>
        <dbReference type="EMBL" id="GAV00583.1"/>
    </source>
</evidence>
<dbReference type="InterPro" id="IPR000477">
    <property type="entry name" value="RT_dom"/>
</dbReference>
<keyword evidence="3" id="KW-1185">Reference proteome</keyword>
<evidence type="ECO:0000259" key="1">
    <source>
        <dbReference type="PROSITE" id="PS50878"/>
    </source>
</evidence>
<dbReference type="Proteomes" id="UP000186922">
    <property type="component" value="Unassembled WGS sequence"/>
</dbReference>
<dbReference type="AlphaFoldDB" id="A0A1D1VKD4"/>
<dbReference type="PROSITE" id="PS50878">
    <property type="entry name" value="RT_POL"/>
    <property type="match status" value="1"/>
</dbReference>
<dbReference type="Pfam" id="PF00078">
    <property type="entry name" value="RVT_1"/>
    <property type="match status" value="1"/>
</dbReference>
<feature type="domain" description="Reverse transcriptase" evidence="1">
    <location>
        <begin position="1"/>
        <end position="223"/>
    </location>
</feature>
<protein>
    <recommendedName>
        <fullName evidence="1">Reverse transcriptase domain-containing protein</fullName>
    </recommendedName>
</protein>
<dbReference type="STRING" id="947166.A0A1D1VKD4"/>
<dbReference type="EMBL" id="BDGG01000006">
    <property type="protein sequence ID" value="GAV00583.1"/>
    <property type="molecule type" value="Genomic_DNA"/>
</dbReference>
<proteinExistence type="predicted"/>